<gene>
    <name evidence="1" type="ORF">METZ01_LOCUS302196</name>
</gene>
<reference evidence="1" key="1">
    <citation type="submission" date="2018-05" db="EMBL/GenBank/DDBJ databases">
        <authorList>
            <person name="Lanie J.A."/>
            <person name="Ng W.-L."/>
            <person name="Kazmierczak K.M."/>
            <person name="Andrzejewski T.M."/>
            <person name="Davidsen T.M."/>
            <person name="Wayne K.J."/>
            <person name="Tettelin H."/>
            <person name="Glass J.I."/>
            <person name="Rusch D."/>
            <person name="Podicherti R."/>
            <person name="Tsui H.-C.T."/>
            <person name="Winkler M.E."/>
        </authorList>
    </citation>
    <scope>NUCLEOTIDE SEQUENCE</scope>
</reference>
<sequence>MLETTRPELPPETRQFKYQKPVHNSHGDTCGWEWVTEDITVTLRLFGSPQHEHRCYDLGQEIRQTKDEILKLGYQPIEHDETYDAWVRKGSPQRGEGWRDA</sequence>
<dbReference type="EMBL" id="UINC01094251">
    <property type="protein sequence ID" value="SVC49342.1"/>
    <property type="molecule type" value="Genomic_DNA"/>
</dbReference>
<organism evidence="1">
    <name type="scientific">marine metagenome</name>
    <dbReference type="NCBI Taxonomy" id="408172"/>
    <lineage>
        <taxon>unclassified sequences</taxon>
        <taxon>metagenomes</taxon>
        <taxon>ecological metagenomes</taxon>
    </lineage>
</organism>
<protein>
    <submittedName>
        <fullName evidence="1">Uncharacterized protein</fullName>
    </submittedName>
</protein>
<evidence type="ECO:0000313" key="1">
    <source>
        <dbReference type="EMBL" id="SVC49342.1"/>
    </source>
</evidence>
<proteinExistence type="predicted"/>
<accession>A0A382MPI5</accession>
<name>A0A382MPI5_9ZZZZ</name>
<dbReference type="AlphaFoldDB" id="A0A382MPI5"/>